<protein>
    <recommendedName>
        <fullName evidence="3">F-box domain-containing protein</fullName>
    </recommendedName>
</protein>
<comment type="caution">
    <text evidence="1">The sequence shown here is derived from an EMBL/GenBank/DDBJ whole genome shotgun (WGS) entry which is preliminary data.</text>
</comment>
<evidence type="ECO:0008006" key="3">
    <source>
        <dbReference type="Google" id="ProtNLM"/>
    </source>
</evidence>
<name>A0A8H7QCV8_9FUNG</name>
<dbReference type="SUPFAM" id="SSF52047">
    <property type="entry name" value="RNI-like"/>
    <property type="match status" value="1"/>
</dbReference>
<accession>A0A8H7QCV8</accession>
<dbReference type="OrthoDB" id="2226682at2759"/>
<proteinExistence type="predicted"/>
<dbReference type="Gene3D" id="1.20.1280.50">
    <property type="match status" value="1"/>
</dbReference>
<dbReference type="EMBL" id="JAEPRC010001051">
    <property type="protein sequence ID" value="KAG2190122.1"/>
    <property type="molecule type" value="Genomic_DNA"/>
</dbReference>
<reference evidence="1" key="1">
    <citation type="submission" date="2020-12" db="EMBL/GenBank/DDBJ databases">
        <title>Metabolic potential, ecology and presence of endohyphal bacteria is reflected in genomic diversity of Mucoromycotina.</title>
        <authorList>
            <person name="Muszewska A."/>
            <person name="Okrasinska A."/>
            <person name="Steczkiewicz K."/>
            <person name="Drgas O."/>
            <person name="Orlowska M."/>
            <person name="Perlinska-Lenart U."/>
            <person name="Aleksandrzak-Piekarczyk T."/>
            <person name="Szatraj K."/>
            <person name="Zielenkiewicz U."/>
            <person name="Pilsyk S."/>
            <person name="Malc E."/>
            <person name="Mieczkowski P."/>
            <person name="Kruszewska J.S."/>
            <person name="Biernat P."/>
            <person name="Pawlowska J."/>
        </authorList>
    </citation>
    <scope>NUCLEOTIDE SEQUENCE</scope>
    <source>
        <strain evidence="1">CBS 226.32</strain>
    </source>
</reference>
<dbReference type="Proteomes" id="UP000650833">
    <property type="component" value="Unassembled WGS sequence"/>
</dbReference>
<evidence type="ECO:0000313" key="1">
    <source>
        <dbReference type="EMBL" id="KAG2190122.1"/>
    </source>
</evidence>
<evidence type="ECO:0000313" key="2">
    <source>
        <dbReference type="Proteomes" id="UP000650833"/>
    </source>
</evidence>
<keyword evidence="2" id="KW-1185">Reference proteome</keyword>
<organism evidence="1 2">
    <name type="scientific">Mucor plumbeus</name>
    <dbReference type="NCBI Taxonomy" id="97098"/>
    <lineage>
        <taxon>Eukaryota</taxon>
        <taxon>Fungi</taxon>
        <taxon>Fungi incertae sedis</taxon>
        <taxon>Mucoromycota</taxon>
        <taxon>Mucoromycotina</taxon>
        <taxon>Mucoromycetes</taxon>
        <taxon>Mucorales</taxon>
        <taxon>Mucorineae</taxon>
        <taxon>Mucoraceae</taxon>
        <taxon>Mucor</taxon>
    </lineage>
</organism>
<gene>
    <name evidence="1" type="ORF">INT46_001525</name>
</gene>
<dbReference type="Gene3D" id="3.80.10.10">
    <property type="entry name" value="Ribonuclease Inhibitor"/>
    <property type="match status" value="1"/>
</dbReference>
<dbReference type="InterPro" id="IPR032675">
    <property type="entry name" value="LRR_dom_sf"/>
</dbReference>
<dbReference type="AlphaFoldDB" id="A0A8H7QCV8"/>
<sequence>MWNTIPKELYLRIINYINDPKQLEECRLVCTDWNHPDVKLAQHLSHIALYSKTDTSLFYKYMSKHPKRDRFIKHISLENGFNWNRTFLNLMDLVFTPNLEVFEGNLNYNEDFFYYKINTIEKSSSIKHWKLKAMPQNQKFSYMYFKTLLTFKDTLEHITLDLYVYIPVTNVESRRIVKHLKGFTSLRKLSLMGYLNIQEIGDLLQECCHIEELYLEPNRLHGVEVEQNWRNVVSKKMDSLNILKIGKSVPIYVVKYLMSICPNVETIELDGRWDYPRFNHEIFHVLGAIKHVPYFKIKYMLDEKIMELNNIVDFIKADRDDASVEHFINIINAEEIYICSNYKIQK</sequence>